<accession>A0ABY4HJM4</accession>
<keyword evidence="1" id="KW-0732">Signal</keyword>
<feature type="signal peptide" evidence="1">
    <location>
        <begin position="1"/>
        <end position="18"/>
    </location>
</feature>
<reference evidence="2" key="2">
    <citation type="submission" date="2022-04" db="EMBL/GenBank/DDBJ databases">
        <title>Complete Genome Sequence of Flavobacterium sediminilitoris YSM-43, Isolated from a Tidal Sediment.</title>
        <authorList>
            <person name="Lee P.A."/>
        </authorList>
    </citation>
    <scope>NUCLEOTIDE SEQUENCE</scope>
    <source>
        <strain evidence="2">YSM-43</strain>
    </source>
</reference>
<proteinExistence type="predicted"/>
<dbReference type="EMBL" id="CP090145">
    <property type="protein sequence ID" value="UOX32856.1"/>
    <property type="molecule type" value="Genomic_DNA"/>
</dbReference>
<feature type="chain" id="PRO_5046721598" description="Tissue inhibitor of metalloproteinase" evidence="1">
    <location>
        <begin position="19"/>
        <end position="190"/>
    </location>
</feature>
<sequence length="190" mass="22113">MMKNLIYLFILIPFMHFAQTKTCTYEYEEKTDSTSVKILPKELIYEKVFGSSREFLQFSLMNNNGVPTLIIQQIQKSQDFITTNCLNKSSRIIVQLENGKIISLLSANEDVCSALAYNEEDKSNIRIITGYFVFTKTNYEELKRSPISLMRIQYLGGSKDYVIEKEIQSELLKSTFHPNKYFIENLHCVE</sequence>
<dbReference type="Proteomes" id="UP000830454">
    <property type="component" value="Chromosome"/>
</dbReference>
<evidence type="ECO:0000313" key="3">
    <source>
        <dbReference type="Proteomes" id="UP000830454"/>
    </source>
</evidence>
<dbReference type="RefSeq" id="WP_235270876.1">
    <property type="nucleotide sequence ID" value="NZ_CP090145.1"/>
</dbReference>
<evidence type="ECO:0008006" key="4">
    <source>
        <dbReference type="Google" id="ProtNLM"/>
    </source>
</evidence>
<evidence type="ECO:0000313" key="2">
    <source>
        <dbReference type="EMBL" id="UOX32856.1"/>
    </source>
</evidence>
<evidence type="ECO:0000256" key="1">
    <source>
        <dbReference type="SAM" id="SignalP"/>
    </source>
</evidence>
<keyword evidence="3" id="KW-1185">Reference proteome</keyword>
<protein>
    <recommendedName>
        <fullName evidence="4">Tissue inhibitor of metalloproteinase</fullName>
    </recommendedName>
</protein>
<organism evidence="2 3">
    <name type="scientific">Flavobacterium sediminilitoris</name>
    <dbReference type="NCBI Taxonomy" id="2024526"/>
    <lineage>
        <taxon>Bacteria</taxon>
        <taxon>Pseudomonadati</taxon>
        <taxon>Bacteroidota</taxon>
        <taxon>Flavobacteriia</taxon>
        <taxon>Flavobacteriales</taxon>
        <taxon>Flavobacteriaceae</taxon>
        <taxon>Flavobacterium</taxon>
    </lineage>
</organism>
<name>A0ABY4HJM4_9FLAO</name>
<gene>
    <name evidence="2" type="ORF">LXD69_12510</name>
</gene>
<reference evidence="2" key="1">
    <citation type="submission" date="2021-12" db="EMBL/GenBank/DDBJ databases">
        <authorList>
            <person name="Cha I.-T."/>
            <person name="Lee K.-E."/>
            <person name="Park S.-J."/>
        </authorList>
    </citation>
    <scope>NUCLEOTIDE SEQUENCE</scope>
    <source>
        <strain evidence="2">YSM-43</strain>
    </source>
</reference>